<evidence type="ECO:0000256" key="1">
    <source>
        <dbReference type="SAM" id="MobiDB-lite"/>
    </source>
</evidence>
<feature type="region of interest" description="Disordered" evidence="1">
    <location>
        <begin position="1"/>
        <end position="86"/>
    </location>
</feature>
<gene>
    <name evidence="2" type="ORF">FAZ97_26555</name>
</gene>
<dbReference type="Proteomes" id="UP000434209">
    <property type="component" value="Chromosome 3"/>
</dbReference>
<sequence>MKHRESPDDDGTHVKRPQHESSEPLARRHPHEPRSVGRQGHSDVESGQEDTDRWGADAHEERTKNDAHANRDSGRDPNRNARQGRH</sequence>
<dbReference type="EMBL" id="CP046911">
    <property type="protein sequence ID" value="QGZ58549.1"/>
    <property type="molecule type" value="Genomic_DNA"/>
</dbReference>
<dbReference type="OrthoDB" id="8852824at2"/>
<evidence type="ECO:0000313" key="3">
    <source>
        <dbReference type="Proteomes" id="UP000434209"/>
    </source>
</evidence>
<protein>
    <submittedName>
        <fullName evidence="2">Uncharacterized protein</fullName>
    </submittedName>
</protein>
<dbReference type="RefSeq" id="WP_158761504.1">
    <property type="nucleotide sequence ID" value="NZ_CP046911.1"/>
</dbReference>
<accession>A0A7Z2GC18</accession>
<feature type="compositionally biased region" description="Basic and acidic residues" evidence="1">
    <location>
        <begin position="1"/>
        <end position="79"/>
    </location>
</feature>
<dbReference type="KEGG" id="pacp:FAZ97_26555"/>
<evidence type="ECO:0000313" key="2">
    <source>
        <dbReference type="EMBL" id="QGZ58549.1"/>
    </source>
</evidence>
<keyword evidence="3" id="KW-1185">Reference proteome</keyword>
<reference evidence="2 3" key="1">
    <citation type="submission" date="2019-12" db="EMBL/GenBank/DDBJ databases">
        <title>Paraburkholderia acidiphila 7Q-K02 sp. nov and Paraburkholderia acidisoli DHF22 sp. nov., two strains isolated from forest soil.</title>
        <authorList>
            <person name="Gao Z."/>
            <person name="Qiu L."/>
        </authorList>
    </citation>
    <scope>NUCLEOTIDE SEQUENCE [LARGE SCALE GENOMIC DNA]</scope>
    <source>
        <strain evidence="2 3">7Q-K02</strain>
    </source>
</reference>
<dbReference type="AlphaFoldDB" id="A0A7Z2GC18"/>
<organism evidence="2 3">
    <name type="scientific">Paraburkholderia acidiphila</name>
    <dbReference type="NCBI Taxonomy" id="2571747"/>
    <lineage>
        <taxon>Bacteria</taxon>
        <taxon>Pseudomonadati</taxon>
        <taxon>Pseudomonadota</taxon>
        <taxon>Betaproteobacteria</taxon>
        <taxon>Burkholderiales</taxon>
        <taxon>Burkholderiaceae</taxon>
        <taxon>Paraburkholderia</taxon>
    </lineage>
</organism>
<proteinExistence type="predicted"/>
<name>A0A7Z2GC18_9BURK</name>